<name>A0A8H6H9V9_9AGAR</name>
<reference evidence="1 2" key="1">
    <citation type="submission" date="2020-07" db="EMBL/GenBank/DDBJ databases">
        <title>Comparative genomics of pyrophilous fungi reveals a link between fire events and developmental genes.</title>
        <authorList>
            <consortium name="DOE Joint Genome Institute"/>
            <person name="Steindorff A.S."/>
            <person name="Carver A."/>
            <person name="Calhoun S."/>
            <person name="Stillman K."/>
            <person name="Liu H."/>
            <person name="Lipzen A."/>
            <person name="Pangilinan J."/>
            <person name="Labutti K."/>
            <person name="Bruns T.D."/>
            <person name="Grigoriev I.V."/>
        </authorList>
    </citation>
    <scope>NUCLEOTIDE SEQUENCE [LARGE SCALE GENOMIC DNA]</scope>
    <source>
        <strain evidence="1 2">CBS 144469</strain>
    </source>
</reference>
<evidence type="ECO:0000313" key="2">
    <source>
        <dbReference type="Proteomes" id="UP000521943"/>
    </source>
</evidence>
<keyword evidence="2" id="KW-1185">Reference proteome</keyword>
<dbReference type="EMBL" id="JACGCI010000180">
    <property type="protein sequence ID" value="KAF6742585.1"/>
    <property type="molecule type" value="Genomic_DNA"/>
</dbReference>
<gene>
    <name evidence="1" type="ORF">DFP72DRAFT_860364</name>
</gene>
<accession>A0A8H6H9V9</accession>
<dbReference type="Proteomes" id="UP000521943">
    <property type="component" value="Unassembled WGS sequence"/>
</dbReference>
<evidence type="ECO:0000313" key="1">
    <source>
        <dbReference type="EMBL" id="KAF6742585.1"/>
    </source>
</evidence>
<sequence>MVLGLKWTPFSPFLALPAPALTTGFTHQDQRCRHAESAKRDVCTEMVLIANGNRQELWDQFLEKFTILHGLPPSPPEMNRQAFLTQYRRHLISITRTKAMHPREEARWGPRMRDPLVWHSNIRILRAELHRILFTTVNFDQYLTRRRSLFTPTLFTTIFGVRPIAVRRRNIRRRYKFPIARFMCGSSATCAPRPVAQQGKKILWDRRSHTYDHCLPSMGSLFRKRARGSGNALNGHTRGGAIKLSKKVQRIAVTSVFASVAISSHPQDMSSVASHVLTMGPFKTGAWPTYLSIQIGRAMMNDNGKFRATAGGWHSLPAPPSSLFDRARALSTSPGGRMPITAVLAPNVYELFNPPQPERLSVDHPSLTVMSERGSAALRRDSLQRLIVIDNAEEFEEAARHGRHDDWLFHFFEYWFQRWSPPRSALRGFERNGALERYIAQERVVIRAFWKRVEYSTGFEYRRLVSWGRQVDTVFQQWLAANSGSN</sequence>
<proteinExistence type="predicted"/>
<comment type="caution">
    <text evidence="1">The sequence shown here is derived from an EMBL/GenBank/DDBJ whole genome shotgun (WGS) entry which is preliminary data.</text>
</comment>
<protein>
    <submittedName>
        <fullName evidence="1">Uncharacterized protein</fullName>
    </submittedName>
</protein>
<dbReference type="AlphaFoldDB" id="A0A8H6H9V9"/>
<organism evidence="1 2">
    <name type="scientific">Ephemerocybe angulata</name>
    <dbReference type="NCBI Taxonomy" id="980116"/>
    <lineage>
        <taxon>Eukaryota</taxon>
        <taxon>Fungi</taxon>
        <taxon>Dikarya</taxon>
        <taxon>Basidiomycota</taxon>
        <taxon>Agaricomycotina</taxon>
        <taxon>Agaricomycetes</taxon>
        <taxon>Agaricomycetidae</taxon>
        <taxon>Agaricales</taxon>
        <taxon>Agaricineae</taxon>
        <taxon>Psathyrellaceae</taxon>
        <taxon>Ephemerocybe</taxon>
    </lineage>
</organism>